<proteinExistence type="inferred from homology"/>
<evidence type="ECO:0000256" key="1">
    <source>
        <dbReference type="ARBA" id="ARBA00001946"/>
    </source>
</evidence>
<dbReference type="InterPro" id="IPR034686">
    <property type="entry name" value="Terpene_cyclase-like_2"/>
</dbReference>
<accession>A0A4Y7SBX4</accession>
<dbReference type="OrthoDB" id="2861623at2759"/>
<dbReference type="SFLD" id="SFLDS00005">
    <property type="entry name" value="Isoprenoid_Synthase_Type_I"/>
    <property type="match status" value="1"/>
</dbReference>
<dbReference type="EMBL" id="QPFP01000216">
    <property type="protein sequence ID" value="TEB18908.1"/>
    <property type="molecule type" value="Genomic_DNA"/>
</dbReference>
<evidence type="ECO:0000256" key="4">
    <source>
        <dbReference type="ARBA" id="ARBA00022842"/>
    </source>
</evidence>
<keyword evidence="5 6" id="KW-0456">Lyase</keyword>
<dbReference type="InterPro" id="IPR008949">
    <property type="entry name" value="Isoprenoid_synthase_dom_sf"/>
</dbReference>
<dbReference type="Proteomes" id="UP000298030">
    <property type="component" value="Unassembled WGS sequence"/>
</dbReference>
<evidence type="ECO:0000313" key="8">
    <source>
        <dbReference type="EMBL" id="TEB27102.1"/>
    </source>
</evidence>
<keyword evidence="4 6" id="KW-0460">Magnesium</keyword>
<comment type="cofactor">
    <cofactor evidence="1 6">
        <name>Mg(2+)</name>
        <dbReference type="ChEBI" id="CHEBI:18420"/>
    </cofactor>
</comment>
<dbReference type="GO" id="GO:0008299">
    <property type="term" value="P:isoprenoid biosynthetic process"/>
    <property type="evidence" value="ECO:0007669"/>
    <property type="project" value="UniProtKB-ARBA"/>
</dbReference>
<evidence type="ECO:0000256" key="2">
    <source>
        <dbReference type="ARBA" id="ARBA00006333"/>
    </source>
</evidence>
<evidence type="ECO:0000313" key="9">
    <source>
        <dbReference type="Proteomes" id="UP000298030"/>
    </source>
</evidence>
<evidence type="ECO:0000313" key="7">
    <source>
        <dbReference type="EMBL" id="TEB18908.1"/>
    </source>
</evidence>
<gene>
    <name evidence="7" type="ORF">FA13DRAFT_513619</name>
    <name evidence="8" type="ORF">FA13DRAFT_977646</name>
</gene>
<dbReference type="EMBL" id="QPFP01000043">
    <property type="protein sequence ID" value="TEB27102.1"/>
    <property type="molecule type" value="Genomic_DNA"/>
</dbReference>
<protein>
    <recommendedName>
        <fullName evidence="6">Terpene synthase</fullName>
        <ecNumber evidence="6">4.2.3.-</ecNumber>
    </recommendedName>
</protein>
<reference evidence="7 9" key="1">
    <citation type="journal article" date="2019" name="Nat. Ecol. Evol.">
        <title>Megaphylogeny resolves global patterns of mushroom evolution.</title>
        <authorList>
            <person name="Varga T."/>
            <person name="Krizsan K."/>
            <person name="Foldi C."/>
            <person name="Dima B."/>
            <person name="Sanchez-Garcia M."/>
            <person name="Sanchez-Ramirez S."/>
            <person name="Szollosi G.J."/>
            <person name="Szarkandi J.G."/>
            <person name="Papp V."/>
            <person name="Albert L."/>
            <person name="Andreopoulos W."/>
            <person name="Angelini C."/>
            <person name="Antonin V."/>
            <person name="Barry K.W."/>
            <person name="Bougher N.L."/>
            <person name="Buchanan P."/>
            <person name="Buyck B."/>
            <person name="Bense V."/>
            <person name="Catcheside P."/>
            <person name="Chovatia M."/>
            <person name="Cooper J."/>
            <person name="Damon W."/>
            <person name="Desjardin D."/>
            <person name="Finy P."/>
            <person name="Geml J."/>
            <person name="Haridas S."/>
            <person name="Hughes K."/>
            <person name="Justo A."/>
            <person name="Karasinski D."/>
            <person name="Kautmanova I."/>
            <person name="Kiss B."/>
            <person name="Kocsube S."/>
            <person name="Kotiranta H."/>
            <person name="LaButti K.M."/>
            <person name="Lechner B.E."/>
            <person name="Liimatainen K."/>
            <person name="Lipzen A."/>
            <person name="Lukacs Z."/>
            <person name="Mihaltcheva S."/>
            <person name="Morgado L.N."/>
            <person name="Niskanen T."/>
            <person name="Noordeloos M.E."/>
            <person name="Ohm R.A."/>
            <person name="Ortiz-Santana B."/>
            <person name="Ovrebo C."/>
            <person name="Racz N."/>
            <person name="Riley R."/>
            <person name="Savchenko A."/>
            <person name="Shiryaev A."/>
            <person name="Soop K."/>
            <person name="Spirin V."/>
            <person name="Szebenyi C."/>
            <person name="Tomsovsky M."/>
            <person name="Tulloss R.E."/>
            <person name="Uehling J."/>
            <person name="Grigoriev I.V."/>
            <person name="Vagvolgyi C."/>
            <person name="Papp T."/>
            <person name="Martin F.M."/>
            <person name="Miettinen O."/>
            <person name="Hibbett D.S."/>
            <person name="Nagy L.G."/>
        </authorList>
    </citation>
    <scope>NUCLEOTIDE SEQUENCE [LARGE SCALE GENOMIC DNA]</scope>
    <source>
        <strain evidence="7 9">FP101781</strain>
    </source>
</reference>
<dbReference type="PANTHER" id="PTHR35201">
    <property type="entry name" value="TERPENE SYNTHASE"/>
    <property type="match status" value="1"/>
</dbReference>
<keyword evidence="9" id="KW-1185">Reference proteome</keyword>
<dbReference type="PANTHER" id="PTHR35201:SF4">
    <property type="entry name" value="BETA-PINACENE SYNTHASE-RELATED"/>
    <property type="match status" value="1"/>
</dbReference>
<dbReference type="Gene3D" id="1.10.600.10">
    <property type="entry name" value="Farnesyl Diphosphate Synthase"/>
    <property type="match status" value="1"/>
</dbReference>
<dbReference type="Pfam" id="PF19086">
    <property type="entry name" value="Terpene_syn_C_2"/>
    <property type="match status" value="1"/>
</dbReference>
<comment type="similarity">
    <text evidence="2 6">Belongs to the terpene synthase family.</text>
</comment>
<organism evidence="7 9">
    <name type="scientific">Coprinellus micaceus</name>
    <name type="common">Glistening ink-cap mushroom</name>
    <name type="synonym">Coprinus micaceus</name>
    <dbReference type="NCBI Taxonomy" id="71717"/>
    <lineage>
        <taxon>Eukaryota</taxon>
        <taxon>Fungi</taxon>
        <taxon>Dikarya</taxon>
        <taxon>Basidiomycota</taxon>
        <taxon>Agaricomycotina</taxon>
        <taxon>Agaricomycetes</taxon>
        <taxon>Agaricomycetidae</taxon>
        <taxon>Agaricales</taxon>
        <taxon>Agaricineae</taxon>
        <taxon>Psathyrellaceae</taxon>
        <taxon>Coprinellus</taxon>
    </lineage>
</organism>
<sequence length="351" mass="40206">MSDPSPPSSFNLPDLVSHCQYPLRVNKHCYEIARESEKWLLSGAALSEARAVKFMGLKAGELTAACYPDADAYHLRVCDDFMNYLFNLDDWLDEFDLEDTYGLANCCIAAMRDPLTYETDKKAGLMTKFGVWTLTTARFFSRFVRTAGPGSTERFIQNMDLFFQSVAQQTQDRTQGVIPDMESYLTVRRDNSGCKPCFQLTEFAAGIDLPEEVVQHPIIQSLEEATNDLVTWSNDIFSYNVEQSRHDTFNLVSVIMHEKGVSLQEAVNFIGDLCRKTIERFESDRERIPSWSPELDPQVLVYVDGLQNWIVGSLHWSFDSTRYFGSDGQEIKMHRTVKLLPKRFLKLKAYD</sequence>
<dbReference type="SFLD" id="SFLDG01020">
    <property type="entry name" value="Terpene_Cyclase_Like_2"/>
    <property type="match status" value="1"/>
</dbReference>
<keyword evidence="3 6" id="KW-0479">Metal-binding</keyword>
<dbReference type="STRING" id="71717.A0A4Y7SBX4"/>
<dbReference type="AlphaFoldDB" id="A0A4Y7SBX4"/>
<evidence type="ECO:0000256" key="3">
    <source>
        <dbReference type="ARBA" id="ARBA00022723"/>
    </source>
</evidence>
<name>A0A4Y7SBX4_COPMI</name>
<dbReference type="GO" id="GO:0010333">
    <property type="term" value="F:terpene synthase activity"/>
    <property type="evidence" value="ECO:0007669"/>
    <property type="project" value="InterPro"/>
</dbReference>
<dbReference type="SUPFAM" id="SSF48576">
    <property type="entry name" value="Terpenoid synthases"/>
    <property type="match status" value="1"/>
</dbReference>
<evidence type="ECO:0000256" key="6">
    <source>
        <dbReference type="RuleBase" id="RU366034"/>
    </source>
</evidence>
<dbReference type="EC" id="4.2.3.-" evidence="6"/>
<evidence type="ECO:0000256" key="5">
    <source>
        <dbReference type="ARBA" id="ARBA00023239"/>
    </source>
</evidence>
<comment type="caution">
    <text evidence="7">The sequence shown here is derived from an EMBL/GenBank/DDBJ whole genome shotgun (WGS) entry which is preliminary data.</text>
</comment>
<dbReference type="GO" id="GO:0046872">
    <property type="term" value="F:metal ion binding"/>
    <property type="evidence" value="ECO:0007669"/>
    <property type="project" value="UniProtKB-KW"/>
</dbReference>